<keyword evidence="1" id="KW-0812">Transmembrane</keyword>
<feature type="transmembrane region" description="Helical" evidence="1">
    <location>
        <begin position="105"/>
        <end position="123"/>
    </location>
</feature>
<feature type="transmembrane region" description="Helical" evidence="1">
    <location>
        <begin position="51"/>
        <end position="71"/>
    </location>
</feature>
<evidence type="ECO:0000259" key="2">
    <source>
        <dbReference type="Pfam" id="PF22954"/>
    </source>
</evidence>
<organism evidence="3 4">
    <name type="scientific">Stomoxys calcitrans</name>
    <name type="common">Stable fly</name>
    <name type="synonym">Conops calcitrans</name>
    <dbReference type="NCBI Taxonomy" id="35570"/>
    <lineage>
        <taxon>Eukaryota</taxon>
        <taxon>Metazoa</taxon>
        <taxon>Ecdysozoa</taxon>
        <taxon>Arthropoda</taxon>
        <taxon>Hexapoda</taxon>
        <taxon>Insecta</taxon>
        <taxon>Pterygota</taxon>
        <taxon>Neoptera</taxon>
        <taxon>Endopterygota</taxon>
        <taxon>Diptera</taxon>
        <taxon>Brachycera</taxon>
        <taxon>Muscomorpha</taxon>
        <taxon>Muscoidea</taxon>
        <taxon>Muscidae</taxon>
        <taxon>Stomoxys</taxon>
    </lineage>
</organism>
<keyword evidence="1" id="KW-1133">Transmembrane helix</keyword>
<dbReference type="Pfam" id="PF22954">
    <property type="entry name" value="DUF7027"/>
    <property type="match status" value="1"/>
</dbReference>
<dbReference type="OrthoDB" id="8077084at2759"/>
<name>A0A1I8QCW5_STOCA</name>
<protein>
    <recommendedName>
        <fullName evidence="2">DUF7027 domain-containing protein</fullName>
    </recommendedName>
</protein>
<evidence type="ECO:0000256" key="1">
    <source>
        <dbReference type="SAM" id="Phobius"/>
    </source>
</evidence>
<reference evidence="3" key="1">
    <citation type="submission" date="2020-05" db="UniProtKB">
        <authorList>
            <consortium name="EnsemblMetazoa"/>
        </authorList>
    </citation>
    <scope>IDENTIFICATION</scope>
    <source>
        <strain evidence="3">USDA</strain>
    </source>
</reference>
<feature type="transmembrane region" description="Helical" evidence="1">
    <location>
        <begin position="78"/>
        <end position="99"/>
    </location>
</feature>
<dbReference type="KEGG" id="scac:106094600"/>
<dbReference type="InterPro" id="IPR054291">
    <property type="entry name" value="DUF7027"/>
</dbReference>
<gene>
    <name evidence="3" type="primary">106094600</name>
</gene>
<dbReference type="AlphaFoldDB" id="A0A1I8QCW5"/>
<sequence length="199" mass="22504">MHPFQDDALDRMGKVIGYTQVYLFTILLMYVCYTFRTSACTLQADDPPSNVCLGTVALTLTMLAISVSLAVGISLRHAYYLLPWLIMSVFTVILISAYLVMYGNLFLAVLGSLILFMVMLSWYPSFRLYQRYRCESRSELNIRSTQSPLEEVSPLYGMLPSSSLPKYSDVVRDPLEAYTVEPPAYDEIIIMKGKSLVDT</sequence>
<accession>A0A1I8QCW5</accession>
<dbReference type="Proteomes" id="UP000095300">
    <property type="component" value="Unassembled WGS sequence"/>
</dbReference>
<evidence type="ECO:0000313" key="3">
    <source>
        <dbReference type="EnsemblMetazoa" id="SCAU015970-PA"/>
    </source>
</evidence>
<dbReference type="EnsemblMetazoa" id="SCAU015970-RA">
    <property type="protein sequence ID" value="SCAU015970-PA"/>
    <property type="gene ID" value="SCAU015970"/>
</dbReference>
<feature type="domain" description="DUF7027" evidence="2">
    <location>
        <begin position="14"/>
        <end position="101"/>
    </location>
</feature>
<proteinExistence type="predicted"/>
<dbReference type="VEuPathDB" id="VectorBase:SCAU015970"/>
<feature type="transmembrane region" description="Helical" evidence="1">
    <location>
        <begin position="21"/>
        <end position="39"/>
    </location>
</feature>
<evidence type="ECO:0000313" key="4">
    <source>
        <dbReference type="Proteomes" id="UP000095300"/>
    </source>
</evidence>
<keyword evidence="1" id="KW-0472">Membrane</keyword>
<keyword evidence="4" id="KW-1185">Reference proteome</keyword>